<reference evidence="2 3" key="1">
    <citation type="submission" date="2019-06" db="EMBL/GenBank/DDBJ databases">
        <title>Pantoea dispersa Assembly.</title>
        <authorList>
            <person name="Wang J."/>
        </authorList>
    </citation>
    <scope>NUCLEOTIDE SEQUENCE [LARGE SCALE GENOMIC DNA]</scope>
    <source>
        <strain evidence="3">bio</strain>
    </source>
</reference>
<sequence length="36" mass="4034">TAPFGGYKQSGNGRDKSLHAFDKYTEMKATWIKLGE</sequence>
<dbReference type="Proteomes" id="UP000319715">
    <property type="component" value="Unassembled WGS sequence"/>
</dbReference>
<organism evidence="2 3">
    <name type="scientific">Pantoea dispersa</name>
    <dbReference type="NCBI Taxonomy" id="59814"/>
    <lineage>
        <taxon>Bacteria</taxon>
        <taxon>Pseudomonadati</taxon>
        <taxon>Pseudomonadota</taxon>
        <taxon>Gammaproteobacteria</taxon>
        <taxon>Enterobacterales</taxon>
        <taxon>Erwiniaceae</taxon>
        <taxon>Pantoea</taxon>
    </lineage>
</organism>
<feature type="non-terminal residue" evidence="2">
    <location>
        <position position="1"/>
    </location>
</feature>
<feature type="domain" description="Aldehyde dehydrogenase" evidence="1">
    <location>
        <begin position="2"/>
        <end position="29"/>
    </location>
</feature>
<dbReference type="SUPFAM" id="SSF53720">
    <property type="entry name" value="ALDH-like"/>
    <property type="match status" value="1"/>
</dbReference>
<keyword evidence="3" id="KW-1185">Reference proteome</keyword>
<gene>
    <name evidence="2" type="ORF">FK492_24660</name>
</gene>
<dbReference type="RefSeq" id="WP_141497248.1">
    <property type="nucleotide sequence ID" value="NZ_VICF01000272.1"/>
</dbReference>
<evidence type="ECO:0000313" key="3">
    <source>
        <dbReference type="Proteomes" id="UP000319715"/>
    </source>
</evidence>
<comment type="caution">
    <text evidence="2">The sequence shown here is derived from an EMBL/GenBank/DDBJ whole genome shotgun (WGS) entry which is preliminary data.</text>
</comment>
<proteinExistence type="predicted"/>
<dbReference type="InterPro" id="IPR016163">
    <property type="entry name" value="Ald_DH_C"/>
</dbReference>
<accession>A0ABY2ZSX8</accession>
<name>A0ABY2ZSX8_9GAMM</name>
<dbReference type="InterPro" id="IPR015590">
    <property type="entry name" value="Aldehyde_DH_dom"/>
</dbReference>
<dbReference type="EMBL" id="VICF01000272">
    <property type="protein sequence ID" value="TQC55140.1"/>
    <property type="molecule type" value="Genomic_DNA"/>
</dbReference>
<dbReference type="Gene3D" id="3.40.309.10">
    <property type="entry name" value="Aldehyde Dehydrogenase, Chain A, domain 2"/>
    <property type="match status" value="1"/>
</dbReference>
<evidence type="ECO:0000259" key="1">
    <source>
        <dbReference type="Pfam" id="PF00171"/>
    </source>
</evidence>
<dbReference type="Pfam" id="PF00171">
    <property type="entry name" value="Aldedh"/>
    <property type="match status" value="1"/>
</dbReference>
<dbReference type="InterPro" id="IPR016161">
    <property type="entry name" value="Ald_DH/histidinol_DH"/>
</dbReference>
<evidence type="ECO:0000313" key="2">
    <source>
        <dbReference type="EMBL" id="TQC55140.1"/>
    </source>
</evidence>
<protein>
    <submittedName>
        <fullName evidence="2">Aldehyde dehydrogenase family protein</fullName>
    </submittedName>
</protein>